<evidence type="ECO:0000313" key="3">
    <source>
        <dbReference type="Proteomes" id="UP000298112"/>
    </source>
</evidence>
<dbReference type="Pfam" id="PF01408">
    <property type="entry name" value="GFO_IDH_MocA"/>
    <property type="match status" value="1"/>
</dbReference>
<organism evidence="2 3">
    <name type="scientific">Leptospira vanthielii</name>
    <dbReference type="NCBI Taxonomy" id="293085"/>
    <lineage>
        <taxon>Bacteria</taxon>
        <taxon>Pseudomonadati</taxon>
        <taxon>Spirochaetota</taxon>
        <taxon>Spirochaetia</taxon>
        <taxon>Leptospirales</taxon>
        <taxon>Leptospiraceae</taxon>
        <taxon>Leptospira</taxon>
    </lineage>
</organism>
<dbReference type="SUPFAM" id="SSF51735">
    <property type="entry name" value="NAD(P)-binding Rossmann-fold domains"/>
    <property type="match status" value="1"/>
</dbReference>
<sequence length="321" mass="36593">MTRTVLIVGLGQIGMGYDSLLDSSEYILTHARACSVHPDFTLVGGVDASQKNREKFESLYSGNGYENVEAALAEQKPDLVIVSTPTETHLEVIEQITSYHTPKAILCEKPLAYNLEDAKKIVEICANRNIRLYVNYHRRSDPGVKNVAELFEKIDASEKFKGVCWYSKGIYNNGSHFIDLLTFWLGQLEKFEIIEKGRVWQDIDPEPDVFFYFKRGMIVFLAAREENFSHYTVEIINSQGRLRYDGGGKEIFWQSKVSDPVIPDYTVLDNQAEKISNQMNFAQYNVLEQLRLDMENKKASICNGADALNLLNILNELKIKL</sequence>
<dbReference type="PANTHER" id="PTHR43377:SF1">
    <property type="entry name" value="BILIVERDIN REDUCTASE A"/>
    <property type="match status" value="1"/>
</dbReference>
<dbReference type="RefSeq" id="WP_135656810.1">
    <property type="nucleotide sequence ID" value="NZ_RQHF01000008.1"/>
</dbReference>
<evidence type="ECO:0000259" key="1">
    <source>
        <dbReference type="Pfam" id="PF01408"/>
    </source>
</evidence>
<dbReference type="Proteomes" id="UP000298112">
    <property type="component" value="Unassembled WGS sequence"/>
</dbReference>
<dbReference type="Gene3D" id="3.30.360.10">
    <property type="entry name" value="Dihydrodipicolinate Reductase, domain 2"/>
    <property type="match status" value="1"/>
</dbReference>
<dbReference type="InterPro" id="IPR036291">
    <property type="entry name" value="NAD(P)-bd_dom_sf"/>
</dbReference>
<name>A0ABY2NST0_9LEPT</name>
<protein>
    <submittedName>
        <fullName evidence="2">Gfo/Idh/MocA family oxidoreductase</fullName>
    </submittedName>
</protein>
<evidence type="ECO:0000313" key="2">
    <source>
        <dbReference type="EMBL" id="TGM60690.1"/>
    </source>
</evidence>
<reference evidence="3" key="1">
    <citation type="journal article" date="2019" name="PLoS Negl. Trop. Dis.">
        <title>Revisiting the worldwide diversity of Leptospira species in the environment.</title>
        <authorList>
            <person name="Vincent A.T."/>
            <person name="Schiettekatte O."/>
            <person name="Bourhy P."/>
            <person name="Veyrier F.J."/>
            <person name="Picardeau M."/>
        </authorList>
    </citation>
    <scope>NUCLEOTIDE SEQUENCE [LARGE SCALE GENOMIC DNA]</scope>
    <source>
        <strain evidence="3">201601955</strain>
    </source>
</reference>
<accession>A0ABY2NST0</accession>
<proteinExistence type="predicted"/>
<dbReference type="PANTHER" id="PTHR43377">
    <property type="entry name" value="BILIVERDIN REDUCTASE A"/>
    <property type="match status" value="1"/>
</dbReference>
<dbReference type="Gene3D" id="3.40.50.720">
    <property type="entry name" value="NAD(P)-binding Rossmann-like Domain"/>
    <property type="match status" value="1"/>
</dbReference>
<keyword evidence="3" id="KW-1185">Reference proteome</keyword>
<dbReference type="EMBL" id="RQHF01000008">
    <property type="protein sequence ID" value="TGM60690.1"/>
    <property type="molecule type" value="Genomic_DNA"/>
</dbReference>
<dbReference type="InterPro" id="IPR000683">
    <property type="entry name" value="Gfo/Idh/MocA-like_OxRdtase_N"/>
</dbReference>
<dbReference type="InterPro" id="IPR051450">
    <property type="entry name" value="Gfo/Idh/MocA_Oxidoreductases"/>
</dbReference>
<gene>
    <name evidence="2" type="ORF">EHQ95_02090</name>
</gene>
<comment type="caution">
    <text evidence="2">The sequence shown here is derived from an EMBL/GenBank/DDBJ whole genome shotgun (WGS) entry which is preliminary data.</text>
</comment>
<feature type="domain" description="Gfo/Idh/MocA-like oxidoreductase N-terminal" evidence="1">
    <location>
        <begin position="5"/>
        <end position="136"/>
    </location>
</feature>